<comment type="similarity">
    <text evidence="1">Belongs to the heat shock protein 90 family.</text>
</comment>
<dbReference type="SUPFAM" id="SSF55874">
    <property type="entry name" value="ATPase domain of HSP90 chaperone/DNA topoisomerase II/histidine kinase"/>
    <property type="match status" value="1"/>
</dbReference>
<reference evidence="5" key="1">
    <citation type="submission" date="2022-02" db="EMBL/GenBank/DDBJ databases">
        <authorList>
            <person name="Lee M."/>
            <person name="Kim S.-J."/>
            <person name="Jung M.-Y."/>
        </authorList>
    </citation>
    <scope>NUCLEOTIDE SEQUENCE</scope>
    <source>
        <strain evidence="5">JHP9</strain>
    </source>
</reference>
<keyword evidence="2" id="KW-0547">Nucleotide-binding</keyword>
<evidence type="ECO:0000256" key="4">
    <source>
        <dbReference type="ARBA" id="ARBA00023186"/>
    </source>
</evidence>
<evidence type="ECO:0000313" key="6">
    <source>
        <dbReference type="Proteomes" id="UP001203761"/>
    </source>
</evidence>
<evidence type="ECO:0000256" key="2">
    <source>
        <dbReference type="ARBA" id="ARBA00022741"/>
    </source>
</evidence>
<accession>A0ABT0QXU2</accession>
<dbReference type="InterPro" id="IPR020568">
    <property type="entry name" value="Ribosomal_Su5_D2-typ_SF"/>
</dbReference>
<proteinExistence type="inferred from homology"/>
<dbReference type="RefSeq" id="WP_249736599.1">
    <property type="nucleotide sequence ID" value="NZ_JAKNCJ010000001.1"/>
</dbReference>
<sequence length="616" mass="64886">MSSPERFQVDLGGLVDLLSTHLYSGPSVYVRELLQNAVDAIAARRLLDPAAPAQVRLEADGTALTITDTGVGLGANEAKELLSTIASSSKRDALLGGGRAEFMGQFGIGLLSAFMVAEEVEILSLAAAPGATPVRWVGRADGTFTVEELPEGALPEIGTRLRLVARPGSGHWLEHETVLALVREYGSLLPVDISMEVEVPGVGPRRRRLIEPAPVWQRAFPSAAARTAALEEHCRDLLGFEPLAAIDLSAPAVGLTGVAYILPAAVAPGVGQSRVSLKRMLLGTQVPSVLPPWAFFVRAVLDADGLAPSASREQLREDELLAAARDVLGEQLLAWILAQVGAESPVGRRFLLTHHLALRAIAVENRDILRLVARSLPFETTAGHLTLAELAQDGPLAYTATTEAYRSVEAVARAQGIAVVNAGYAYDAELLAALDGVDGISTRPFDVSSLSETMDLPDAERELRTAPAIARARSILEPADCDVILRRFTPASCPAVLLRDADGERRRDLDREREAAPDLWGGLLDSLADGGSARTRTLALNDTSPVIQALLAGASGGDPEVFTAGVSAVYATAILSSGEPLRRSESTALNSALTVLLSHGLGSTEAPPAAPPKEAP</sequence>
<protein>
    <submittedName>
        <fullName evidence="5">HSP90 family protein</fullName>
    </submittedName>
</protein>
<dbReference type="PANTHER" id="PTHR11528">
    <property type="entry name" value="HEAT SHOCK PROTEIN 90 FAMILY MEMBER"/>
    <property type="match status" value="1"/>
</dbReference>
<keyword evidence="4" id="KW-0143">Chaperone</keyword>
<dbReference type="Pfam" id="PF13589">
    <property type="entry name" value="HATPase_c_3"/>
    <property type="match status" value="1"/>
</dbReference>
<dbReference type="InterPro" id="IPR036890">
    <property type="entry name" value="HATPase_C_sf"/>
</dbReference>
<dbReference type="EMBL" id="JAKNCJ010000001">
    <property type="protein sequence ID" value="MCL6422502.1"/>
    <property type="molecule type" value="Genomic_DNA"/>
</dbReference>
<keyword evidence="3" id="KW-0067">ATP-binding</keyword>
<dbReference type="Gene3D" id="3.30.565.10">
    <property type="entry name" value="Histidine kinase-like ATPase, C-terminal domain"/>
    <property type="match status" value="1"/>
</dbReference>
<gene>
    <name evidence="5" type="ORF">Bequi_03730</name>
</gene>
<dbReference type="NCBIfam" id="NF010683">
    <property type="entry name" value="PRK14083.1"/>
    <property type="match status" value="1"/>
</dbReference>
<keyword evidence="6" id="KW-1185">Reference proteome</keyword>
<comment type="caution">
    <text evidence="5">The sequence shown here is derived from an EMBL/GenBank/DDBJ whole genome shotgun (WGS) entry which is preliminary data.</text>
</comment>
<evidence type="ECO:0000313" key="5">
    <source>
        <dbReference type="EMBL" id="MCL6422502.1"/>
    </source>
</evidence>
<dbReference type="SUPFAM" id="SSF54211">
    <property type="entry name" value="Ribosomal protein S5 domain 2-like"/>
    <property type="match status" value="1"/>
</dbReference>
<dbReference type="PIRSF" id="PIRSF002583">
    <property type="entry name" value="Hsp90"/>
    <property type="match status" value="1"/>
</dbReference>
<evidence type="ECO:0000256" key="1">
    <source>
        <dbReference type="ARBA" id="ARBA00008239"/>
    </source>
</evidence>
<name>A0ABT0QXU2_9MICO</name>
<dbReference type="InterPro" id="IPR001404">
    <property type="entry name" value="Hsp90_fam"/>
</dbReference>
<evidence type="ECO:0000256" key="3">
    <source>
        <dbReference type="ARBA" id="ARBA00022840"/>
    </source>
</evidence>
<dbReference type="Proteomes" id="UP001203761">
    <property type="component" value="Unassembled WGS sequence"/>
</dbReference>
<organism evidence="5 6">
    <name type="scientific">Brachybacterium equifaecis</name>
    <dbReference type="NCBI Taxonomy" id="2910770"/>
    <lineage>
        <taxon>Bacteria</taxon>
        <taxon>Bacillati</taxon>
        <taxon>Actinomycetota</taxon>
        <taxon>Actinomycetes</taxon>
        <taxon>Micrococcales</taxon>
        <taxon>Dermabacteraceae</taxon>
        <taxon>Brachybacterium</taxon>
    </lineage>
</organism>
<dbReference type="Gene3D" id="3.30.230.80">
    <property type="match status" value="1"/>
</dbReference>